<reference evidence="9" key="1">
    <citation type="submission" date="2025-08" db="UniProtKB">
        <authorList>
            <consortium name="RefSeq"/>
        </authorList>
    </citation>
    <scope>IDENTIFICATION</scope>
</reference>
<dbReference type="PANTHER" id="PTHR11482">
    <property type="entry name" value="ARGININE/DIAMINOPIMELATE/ORNITHINE DECARBOXYLASE"/>
    <property type="match status" value="1"/>
</dbReference>
<dbReference type="InterPro" id="IPR002433">
    <property type="entry name" value="Orn_de-COase"/>
</dbReference>
<protein>
    <submittedName>
        <fullName evidence="9">Antizyme inhibitor 1a isoform X2</fullName>
    </submittedName>
</protein>
<dbReference type="InParanoid" id="A0A6J2VY95"/>
<organism evidence="8 9">
    <name type="scientific">Chanos chanos</name>
    <name type="common">Milkfish</name>
    <name type="synonym">Mugil chanos</name>
    <dbReference type="NCBI Taxonomy" id="29144"/>
    <lineage>
        <taxon>Eukaryota</taxon>
        <taxon>Metazoa</taxon>
        <taxon>Chordata</taxon>
        <taxon>Craniata</taxon>
        <taxon>Vertebrata</taxon>
        <taxon>Euteleostomi</taxon>
        <taxon>Actinopterygii</taxon>
        <taxon>Neopterygii</taxon>
        <taxon>Teleostei</taxon>
        <taxon>Ostariophysi</taxon>
        <taxon>Gonorynchiformes</taxon>
        <taxon>Chanidae</taxon>
        <taxon>Chanos</taxon>
    </lineage>
</organism>
<dbReference type="RefSeq" id="XP_030638025.1">
    <property type="nucleotide sequence ID" value="XM_030782165.1"/>
</dbReference>
<dbReference type="InterPro" id="IPR009006">
    <property type="entry name" value="Ala_racemase/Decarboxylase_C"/>
</dbReference>
<evidence type="ECO:0000313" key="8">
    <source>
        <dbReference type="Proteomes" id="UP000504632"/>
    </source>
</evidence>
<dbReference type="GO" id="GO:0004586">
    <property type="term" value="F:ornithine decarboxylase activity"/>
    <property type="evidence" value="ECO:0007669"/>
    <property type="project" value="TreeGrafter"/>
</dbReference>
<dbReference type="GeneID" id="115818711"/>
<dbReference type="PRINTS" id="PR01179">
    <property type="entry name" value="ODADCRBXLASE"/>
</dbReference>
<dbReference type="SUPFAM" id="SSF51419">
    <property type="entry name" value="PLP-binding barrel"/>
    <property type="match status" value="1"/>
</dbReference>
<dbReference type="SUPFAM" id="SSF50621">
    <property type="entry name" value="Alanine racemase C-terminal domain-like"/>
    <property type="match status" value="1"/>
</dbReference>
<evidence type="ECO:0000256" key="3">
    <source>
        <dbReference type="ARBA" id="ARBA00022898"/>
    </source>
</evidence>
<sequence length="458" mass="50266">MKMKGTVSDACHSVKVVEGSAAFQDVIDNHIYEQTLTQKSAFFVADLGVVLWQHVRWRTHMDWIRPFYPVKSNSSPVIIELLAALGTGFICASKRELELVRGLGVSSKDIILSSLCKQLSQIKYAAKNGIDLLVCDNEVELRKIARSHPGAKLLLQVAVMTGCQEEEETAMSLGCSLKDCRHLLECAKELSLQVSGVKFQIPRHCQDPEVYTHAVSDARCVFDMGEELGFQMHILDIGGGFGDTEDMLQKAKRAVKPILDVYFPPSTGVSVIAEPGAYYVSAAFTLAVNIITKKMVARDCSNDSQDRVSADDEPEFQYYMNDGVYGSFAYKLLEDSIPAPSVHKGAMYLQVVSAEEPLFSSSLWGPSSDGLDRVVEHCLLPELSVGDWLLFSNAGANSLGTLSCHGEEHIPHIYYTISAGDWYEIQNSGIILDTTMKSISLVHCLPSTLPKDSVSSPA</sequence>
<dbReference type="GO" id="GO:0042978">
    <property type="term" value="F:ornithine decarboxylase activator activity"/>
    <property type="evidence" value="ECO:0007669"/>
    <property type="project" value="TreeGrafter"/>
</dbReference>
<comment type="function">
    <text evidence="6">Catalyzes the first and rate-limiting step of polyamine biosynthesis that converts ornithine into putrescine, which is the precursor for the polyamines, spermidine and spermine. Polyamines are essential for cell proliferation and are implicated in cellular processes, ranging from DNA replication to apoptosis.</text>
</comment>
<name>A0A6J2VY95_CHACN</name>
<dbReference type="InterPro" id="IPR022644">
    <property type="entry name" value="De-COase2_N"/>
</dbReference>
<dbReference type="AlphaFoldDB" id="A0A6J2VY95"/>
<evidence type="ECO:0000256" key="6">
    <source>
        <dbReference type="ARBA" id="ARBA00037173"/>
    </source>
</evidence>
<dbReference type="PROSITE" id="PS00878">
    <property type="entry name" value="ODR_DC_2_1"/>
    <property type="match status" value="1"/>
</dbReference>
<dbReference type="InterPro" id="IPR029066">
    <property type="entry name" value="PLP-binding_barrel"/>
</dbReference>
<keyword evidence="8" id="KW-1185">Reference proteome</keyword>
<feature type="domain" description="Orn/DAP/Arg decarboxylase 2 N-terminal" evidence="7">
    <location>
        <begin position="51"/>
        <end position="281"/>
    </location>
</feature>
<dbReference type="OrthoDB" id="5034579at2759"/>
<evidence type="ECO:0000256" key="1">
    <source>
        <dbReference type="ARBA" id="ARBA00001933"/>
    </source>
</evidence>
<comment type="similarity">
    <text evidence="2">Belongs to the Orn/Lys/Arg decarboxylase class-II family.</text>
</comment>
<dbReference type="CTD" id="550230"/>
<dbReference type="GO" id="GO:0005737">
    <property type="term" value="C:cytoplasm"/>
    <property type="evidence" value="ECO:0007669"/>
    <property type="project" value="TreeGrafter"/>
</dbReference>
<evidence type="ECO:0000259" key="7">
    <source>
        <dbReference type="Pfam" id="PF02784"/>
    </source>
</evidence>
<keyword evidence="4" id="KW-0620">Polyamine biosynthesis</keyword>
<proteinExistence type="inferred from homology"/>
<dbReference type="Pfam" id="PF02784">
    <property type="entry name" value="Orn_Arg_deC_N"/>
    <property type="match status" value="1"/>
</dbReference>
<evidence type="ECO:0000256" key="5">
    <source>
        <dbReference type="ARBA" id="ARBA00023239"/>
    </source>
</evidence>
<dbReference type="Gene3D" id="2.40.37.10">
    <property type="entry name" value="Lyase, Ornithine Decarboxylase, Chain A, domain 1"/>
    <property type="match status" value="1"/>
</dbReference>
<keyword evidence="3" id="KW-0663">Pyridoxal phosphate</keyword>
<dbReference type="Gene3D" id="3.20.20.10">
    <property type="entry name" value="Alanine racemase"/>
    <property type="match status" value="1"/>
</dbReference>
<evidence type="ECO:0000256" key="4">
    <source>
        <dbReference type="ARBA" id="ARBA00023115"/>
    </source>
</evidence>
<dbReference type="PANTHER" id="PTHR11482:SF7">
    <property type="entry name" value="ANTIZYME INHIBITOR 1"/>
    <property type="match status" value="1"/>
</dbReference>
<evidence type="ECO:0000313" key="9">
    <source>
        <dbReference type="RefSeq" id="XP_030638025.1"/>
    </source>
</evidence>
<dbReference type="PRINTS" id="PR01182">
    <property type="entry name" value="ORNDCRBXLASE"/>
</dbReference>
<comment type="cofactor">
    <cofactor evidence="1">
        <name>pyridoxal 5'-phosphate</name>
        <dbReference type="ChEBI" id="CHEBI:597326"/>
    </cofactor>
</comment>
<accession>A0A6J2VY95</accession>
<gene>
    <name evidence="9" type="primary">azin1a</name>
</gene>
<dbReference type="FunFam" id="3.20.20.10:FF:000005">
    <property type="entry name" value="Ornithine decarboxylase"/>
    <property type="match status" value="1"/>
</dbReference>
<keyword evidence="5" id="KW-0456">Lyase</keyword>
<dbReference type="GO" id="GO:1902269">
    <property type="term" value="P:positive regulation of polyamine transmembrane transport"/>
    <property type="evidence" value="ECO:0007669"/>
    <property type="project" value="TreeGrafter"/>
</dbReference>
<dbReference type="Proteomes" id="UP000504632">
    <property type="component" value="Chromosome 8"/>
</dbReference>
<dbReference type="InterPro" id="IPR022653">
    <property type="entry name" value="De-COase2_pyr-phos_BS"/>
</dbReference>
<dbReference type="InterPro" id="IPR000183">
    <property type="entry name" value="Orn/DAP/Arg_de-COase"/>
</dbReference>
<dbReference type="GO" id="GO:0042177">
    <property type="term" value="P:negative regulation of protein catabolic process"/>
    <property type="evidence" value="ECO:0007669"/>
    <property type="project" value="TreeGrafter"/>
</dbReference>
<evidence type="ECO:0000256" key="2">
    <source>
        <dbReference type="ARBA" id="ARBA00008872"/>
    </source>
</evidence>
<dbReference type="GO" id="GO:0033387">
    <property type="term" value="P:putrescine biosynthetic process from arginine, via ornithine"/>
    <property type="evidence" value="ECO:0007669"/>
    <property type="project" value="TreeGrafter"/>
</dbReference>